<reference evidence="9 10" key="2">
    <citation type="submission" date="2018-11" db="EMBL/GenBank/DDBJ databases">
        <authorList>
            <consortium name="Pathogen Informatics"/>
        </authorList>
    </citation>
    <scope>NUCLEOTIDE SEQUENCE [LARGE SCALE GENOMIC DNA]</scope>
</reference>
<proteinExistence type="inferred from homology"/>
<dbReference type="InterPro" id="IPR044189">
    <property type="entry name" value="XPO4/7-like"/>
</dbReference>
<keyword evidence="10" id="KW-1185">Reference proteome</keyword>
<evidence type="ECO:0000259" key="8">
    <source>
        <dbReference type="Pfam" id="PF25795"/>
    </source>
</evidence>
<organism evidence="11">
    <name type="scientific">Thelazia callipaeda</name>
    <name type="common">Oriental eyeworm</name>
    <name type="synonym">Parasitic nematode</name>
    <dbReference type="NCBI Taxonomy" id="103827"/>
    <lineage>
        <taxon>Eukaryota</taxon>
        <taxon>Metazoa</taxon>
        <taxon>Ecdysozoa</taxon>
        <taxon>Nematoda</taxon>
        <taxon>Chromadorea</taxon>
        <taxon>Rhabditida</taxon>
        <taxon>Spirurina</taxon>
        <taxon>Spiruromorpha</taxon>
        <taxon>Thelazioidea</taxon>
        <taxon>Thelaziidae</taxon>
        <taxon>Thelazia</taxon>
    </lineage>
</organism>
<sequence length="1087" mass="123861">MDTEIQALDNFCKVLYESIDGARRLQAEQNLTELVSSPDCLRRCMLLLQNGTAPFAHMVASNTLMKLLTSKIGIPLRQRLELNTYLLNFLGERSESLPPFVLASLYQLFGRITKLGWDDFLENQSFPFRETVSTIMELAQNNSDKAQLAVQLLAVLVADINSSVGFETITKRRKILSSFLDSYLFDIFELSTSLLRKMTVGGINQAQLPTISSLLQLSYNCLSYDFLGNIVDETNDDYVTVQVPTLWRLAFADGELLKLFFCLYKELPIELTTRVLQNIVQLSSLRRTLFSGSERQAYLTHLVKGVKGIMEQPDKLRQQESFHEFCRVVSRMKGNFQLVELIKIDEYPALLALLTDFTEQSLRAYEFSANSTYYLLSFWHRMVASVPYVNVVDPHLLNMYCPRIFTTYIESRLQYARAVARGDVSEDPLDDRGAIQQVMDQISVICRCEYEKSAEVIMRLFDHDYAIYERSVSNPQSTEACESVACLTWLVTVIGAAVLGRASYSDCEEHDVVDGNLVCRVLKLMELSDSRLSSGLPGNFKLEIAYLYMLDQFRKIYVTDQVQKISKVYAQLQTNLGLQDETAVITGYARKIITNLKYWGTEEKLIEDTLTLLNELSLGFSAGRRLVRLPDIQLLLNHHSGEHFSFLSAESDIRNMRCRTTFYAALMRLLTIDLNDNDSVFFSFMLPLTDCVHEISDVFELNSAKVDQERLKRAVVGLCRDLRGISMACHTKYLFSLLFDWMYPRVFSILSRAVDFWANSTEVVNPILKLLAELSQNRQQRLQFEMSSCSAVLLFQEVSKAICTYGTRMLELPKVAPENAYRERYKNIGTVFNILKLALSGSYIPFGVFRLYGDTCLQNALEIFIKLLMYIPEQEFHLYSKLVRNFHVLLESIAQDSMCFLSNVKPEVFVLMMRYIEQATVSLDAVVAAAACSTLDLILNCMYRRLTRTTPPRAHVGSETEGENFIRALESDPSLLPQILSTILNALIFDDVKCQWSLSRPLLGLILLQEECFQQWKIQILSSQPRDKCAAFEEAFASLMTGVEGNLSNRNKDSFTQNINIFRKTVQDIVKGDITPILLAPPADMMS</sequence>
<evidence type="ECO:0000313" key="11">
    <source>
        <dbReference type="WBParaSite" id="TCLT_0000845901-mRNA-1"/>
    </source>
</evidence>
<protein>
    <submittedName>
        <fullName evidence="11">Importin N-terminal domain-containing protein</fullName>
    </submittedName>
</protein>
<evidence type="ECO:0000256" key="3">
    <source>
        <dbReference type="ARBA" id="ARBA00009466"/>
    </source>
</evidence>
<dbReference type="OMA" id="DCFHELC"/>
<accession>A0A0N5D612</accession>
<evidence type="ECO:0000256" key="6">
    <source>
        <dbReference type="ARBA" id="ARBA00022927"/>
    </source>
</evidence>
<dbReference type="Proteomes" id="UP000276776">
    <property type="component" value="Unassembled WGS sequence"/>
</dbReference>
<dbReference type="InterPro" id="IPR011989">
    <property type="entry name" value="ARM-like"/>
</dbReference>
<dbReference type="GO" id="GO:0005643">
    <property type="term" value="C:nuclear pore"/>
    <property type="evidence" value="ECO:0007669"/>
    <property type="project" value="TreeGrafter"/>
</dbReference>
<comment type="subcellular location">
    <subcellularLocation>
        <location evidence="2">Cytoplasm</location>
    </subcellularLocation>
    <subcellularLocation>
        <location evidence="1">Nucleus</location>
    </subcellularLocation>
</comment>
<dbReference type="Pfam" id="PF25795">
    <property type="entry name" value="TPR_XPO7"/>
    <property type="match status" value="1"/>
</dbReference>
<evidence type="ECO:0000313" key="10">
    <source>
        <dbReference type="Proteomes" id="UP000276776"/>
    </source>
</evidence>
<dbReference type="EMBL" id="UYYF01004635">
    <property type="protein sequence ID" value="VDN06009.1"/>
    <property type="molecule type" value="Genomic_DNA"/>
</dbReference>
<keyword evidence="7" id="KW-0539">Nucleus</keyword>
<dbReference type="WBParaSite" id="TCLT_0000845901-mRNA-1">
    <property type="protein sequence ID" value="TCLT_0000845901-mRNA-1"/>
    <property type="gene ID" value="TCLT_0000845901"/>
</dbReference>
<name>A0A0N5D612_THECL</name>
<dbReference type="GO" id="GO:0005737">
    <property type="term" value="C:cytoplasm"/>
    <property type="evidence" value="ECO:0007669"/>
    <property type="project" value="UniProtKB-SubCell"/>
</dbReference>
<evidence type="ECO:0000256" key="7">
    <source>
        <dbReference type="ARBA" id="ARBA00023242"/>
    </source>
</evidence>
<dbReference type="OrthoDB" id="244158at2759"/>
<dbReference type="AlphaFoldDB" id="A0A0N5D612"/>
<evidence type="ECO:0000256" key="1">
    <source>
        <dbReference type="ARBA" id="ARBA00004123"/>
    </source>
</evidence>
<dbReference type="STRING" id="103827.A0A0N5D612"/>
<dbReference type="GO" id="GO:0006611">
    <property type="term" value="P:protein export from nucleus"/>
    <property type="evidence" value="ECO:0007669"/>
    <property type="project" value="TreeGrafter"/>
</dbReference>
<keyword evidence="5" id="KW-0963">Cytoplasm</keyword>
<dbReference type="SUPFAM" id="SSF48371">
    <property type="entry name" value="ARM repeat"/>
    <property type="match status" value="1"/>
</dbReference>
<feature type="domain" description="Exportin-7/Ran-binding protein 17 TPR repeats" evidence="8">
    <location>
        <begin position="421"/>
        <end position="654"/>
    </location>
</feature>
<evidence type="ECO:0000313" key="9">
    <source>
        <dbReference type="EMBL" id="VDN06009.1"/>
    </source>
</evidence>
<dbReference type="PANTHER" id="PTHR12596:SF2">
    <property type="entry name" value="EXPORTIN-7 ISOFORM X1"/>
    <property type="match status" value="1"/>
</dbReference>
<evidence type="ECO:0000256" key="2">
    <source>
        <dbReference type="ARBA" id="ARBA00004496"/>
    </source>
</evidence>
<keyword evidence="6" id="KW-0653">Protein transport</keyword>
<dbReference type="InterPro" id="IPR016024">
    <property type="entry name" value="ARM-type_fold"/>
</dbReference>
<evidence type="ECO:0000256" key="4">
    <source>
        <dbReference type="ARBA" id="ARBA00022448"/>
    </source>
</evidence>
<reference evidence="11" key="1">
    <citation type="submission" date="2017-02" db="UniProtKB">
        <authorList>
            <consortium name="WormBaseParasite"/>
        </authorList>
    </citation>
    <scope>IDENTIFICATION</scope>
</reference>
<dbReference type="GO" id="GO:0005049">
    <property type="term" value="F:nuclear export signal receptor activity"/>
    <property type="evidence" value="ECO:0007669"/>
    <property type="project" value="InterPro"/>
</dbReference>
<keyword evidence="4" id="KW-0813">Transport</keyword>
<comment type="similarity">
    <text evidence="3">Belongs to the exportin family.</text>
</comment>
<gene>
    <name evidence="9" type="ORF">TCLT_LOCUS8448</name>
</gene>
<evidence type="ECO:0000256" key="5">
    <source>
        <dbReference type="ARBA" id="ARBA00022490"/>
    </source>
</evidence>
<dbReference type="Gene3D" id="1.25.10.10">
    <property type="entry name" value="Leucine-rich Repeat Variant"/>
    <property type="match status" value="1"/>
</dbReference>
<dbReference type="InterPro" id="IPR057947">
    <property type="entry name" value="TPR_XPO7/RBP17"/>
</dbReference>
<dbReference type="PANTHER" id="PTHR12596">
    <property type="entry name" value="EXPORTIN 4,7-RELATED"/>
    <property type="match status" value="1"/>
</dbReference>